<organism evidence="1 2">
    <name type="scientific">Polarella glacialis</name>
    <name type="common">Dinoflagellate</name>
    <dbReference type="NCBI Taxonomy" id="89957"/>
    <lineage>
        <taxon>Eukaryota</taxon>
        <taxon>Sar</taxon>
        <taxon>Alveolata</taxon>
        <taxon>Dinophyceae</taxon>
        <taxon>Suessiales</taxon>
        <taxon>Suessiaceae</taxon>
        <taxon>Polarella</taxon>
    </lineage>
</organism>
<protein>
    <submittedName>
        <fullName evidence="1">Uncharacterized protein</fullName>
    </submittedName>
</protein>
<name>A0A813GL49_POLGL</name>
<accession>A0A813GL49</accession>
<proteinExistence type="predicted"/>
<dbReference type="Proteomes" id="UP000654075">
    <property type="component" value="Unassembled WGS sequence"/>
</dbReference>
<gene>
    <name evidence="1" type="ORF">PGLA1383_LOCUS43810</name>
</gene>
<keyword evidence="2" id="KW-1185">Reference proteome</keyword>
<reference evidence="1" key="1">
    <citation type="submission" date="2021-02" db="EMBL/GenBank/DDBJ databases">
        <authorList>
            <person name="Dougan E. K."/>
            <person name="Rhodes N."/>
            <person name="Thang M."/>
            <person name="Chan C."/>
        </authorList>
    </citation>
    <scope>NUCLEOTIDE SEQUENCE</scope>
</reference>
<evidence type="ECO:0000313" key="2">
    <source>
        <dbReference type="Proteomes" id="UP000654075"/>
    </source>
</evidence>
<dbReference type="AlphaFoldDB" id="A0A813GL49"/>
<feature type="non-terminal residue" evidence="1">
    <location>
        <position position="1"/>
    </location>
</feature>
<dbReference type="EMBL" id="CAJNNV010029076">
    <property type="protein sequence ID" value="CAE8626930.1"/>
    <property type="molecule type" value="Genomic_DNA"/>
</dbReference>
<evidence type="ECO:0000313" key="1">
    <source>
        <dbReference type="EMBL" id="CAE8626930.1"/>
    </source>
</evidence>
<dbReference type="OrthoDB" id="409594at2759"/>
<feature type="non-terminal residue" evidence="1">
    <location>
        <position position="93"/>
    </location>
</feature>
<sequence>NFILKPGNMSYFVGTGGTTFDHLQQHITDTECARLKESYGLEESAKGSPDIRPMFKRVSARLPTLVDDDVGFWDVDTETGLLATEPMPDLTDK</sequence>
<comment type="caution">
    <text evidence="1">The sequence shown here is derived from an EMBL/GenBank/DDBJ whole genome shotgun (WGS) entry which is preliminary data.</text>
</comment>